<accession>A0ABU7MXJ0</accession>
<evidence type="ECO:0008006" key="3">
    <source>
        <dbReference type="Google" id="ProtNLM"/>
    </source>
</evidence>
<comment type="caution">
    <text evidence="1">The sequence shown here is derived from an EMBL/GenBank/DDBJ whole genome shotgun (WGS) entry which is preliminary data.</text>
</comment>
<organism evidence="1 2">
    <name type="scientific">Gordonia prachuapensis</name>
    <dbReference type="NCBI Taxonomy" id="3115651"/>
    <lineage>
        <taxon>Bacteria</taxon>
        <taxon>Bacillati</taxon>
        <taxon>Actinomycetota</taxon>
        <taxon>Actinomycetes</taxon>
        <taxon>Mycobacteriales</taxon>
        <taxon>Gordoniaceae</taxon>
        <taxon>Gordonia</taxon>
    </lineage>
</organism>
<evidence type="ECO:0000313" key="2">
    <source>
        <dbReference type="Proteomes" id="UP001335729"/>
    </source>
</evidence>
<proteinExistence type="predicted"/>
<gene>
    <name evidence="1" type="ORF">V1Y59_18335</name>
</gene>
<keyword evidence="2" id="KW-1185">Reference proteome</keyword>
<evidence type="ECO:0000313" key="1">
    <source>
        <dbReference type="EMBL" id="MEE4025050.1"/>
    </source>
</evidence>
<protein>
    <recommendedName>
        <fullName evidence="3">DUF402 domain-containing protein</fullName>
    </recommendedName>
</protein>
<name>A0ABU7MXJ0_9ACTN</name>
<dbReference type="Proteomes" id="UP001335729">
    <property type="component" value="Unassembled WGS sequence"/>
</dbReference>
<sequence>MAKDGWEFWRLERVDDGALAWLAATRPNARATIDRHKVWTLVPNRSLFIANWYVTTDHRRGSDYLWTHENIDVHDAREIALDVPDITADELQRIADPQAEFTLDQVDRYSAEKLLGKRVAEALSARRLDRWNG</sequence>
<dbReference type="EMBL" id="JAZDUE010000016">
    <property type="protein sequence ID" value="MEE4025050.1"/>
    <property type="molecule type" value="Genomic_DNA"/>
</dbReference>
<reference evidence="1 2" key="1">
    <citation type="submission" date="2024-01" db="EMBL/GenBank/DDBJ databases">
        <title>Draft genome sequence of Gordonia sp. PKS22-38.</title>
        <authorList>
            <person name="Suphannarot A."/>
            <person name="Mingma R."/>
        </authorList>
    </citation>
    <scope>NUCLEOTIDE SEQUENCE [LARGE SCALE GENOMIC DNA]</scope>
    <source>
        <strain evidence="1 2">PKS22-38</strain>
    </source>
</reference>
<dbReference type="RefSeq" id="WP_330506389.1">
    <property type="nucleotide sequence ID" value="NZ_JAZDUE010000016.1"/>
</dbReference>